<keyword evidence="4" id="KW-1185">Reference proteome</keyword>
<feature type="compositionally biased region" description="Polar residues" evidence="1">
    <location>
        <begin position="105"/>
        <end position="118"/>
    </location>
</feature>
<dbReference type="RefSeq" id="XP_033582860.1">
    <property type="nucleotide sequence ID" value="XM_033712555.1"/>
</dbReference>
<evidence type="ECO:0000313" key="5">
    <source>
        <dbReference type="RefSeq" id="XP_033582860.1"/>
    </source>
</evidence>
<dbReference type="EMBL" id="MU003693">
    <property type="protein sequence ID" value="KAF2815896.1"/>
    <property type="molecule type" value="Genomic_DNA"/>
</dbReference>
<dbReference type="Proteomes" id="UP000504636">
    <property type="component" value="Unplaced"/>
</dbReference>
<feature type="compositionally biased region" description="Low complexity" evidence="1">
    <location>
        <begin position="87"/>
        <end position="97"/>
    </location>
</feature>
<keyword evidence="2" id="KW-0812">Transmembrane</keyword>
<evidence type="ECO:0000256" key="2">
    <source>
        <dbReference type="SAM" id="Phobius"/>
    </source>
</evidence>
<evidence type="ECO:0008006" key="6">
    <source>
        <dbReference type="Google" id="ProtNLM"/>
    </source>
</evidence>
<protein>
    <recommendedName>
        <fullName evidence="6">Transmembrane protein</fullName>
    </recommendedName>
</protein>
<feature type="region of interest" description="Disordered" evidence="1">
    <location>
        <begin position="87"/>
        <end position="118"/>
    </location>
</feature>
<evidence type="ECO:0000313" key="4">
    <source>
        <dbReference type="Proteomes" id="UP000504636"/>
    </source>
</evidence>
<feature type="transmembrane region" description="Helical" evidence="2">
    <location>
        <begin position="53"/>
        <end position="74"/>
    </location>
</feature>
<sequence length="118" mass="12736">MQKEVGAVLGEKREEPISHLFTPRRVQGSFSCSHSSLEQPTRSLKASARHPSIAVVFLTVCTLSFLQVRLVFAISHRYVNSIKPCTTSSCSPTASSPFKVPPSLPASTHTSPVSSLTP</sequence>
<keyword evidence="2" id="KW-1133">Transmembrane helix</keyword>
<gene>
    <name evidence="3 5" type="ORF">BDZ99DRAFT_125272</name>
</gene>
<evidence type="ECO:0000313" key="3">
    <source>
        <dbReference type="EMBL" id="KAF2815896.1"/>
    </source>
</evidence>
<keyword evidence="2" id="KW-0472">Membrane</keyword>
<proteinExistence type="predicted"/>
<dbReference type="AlphaFoldDB" id="A0A6A6Z489"/>
<reference evidence="3 5" key="1">
    <citation type="journal article" date="2020" name="Stud. Mycol.">
        <title>101 Dothideomycetes genomes: a test case for predicting lifestyles and emergence of pathogens.</title>
        <authorList>
            <person name="Haridas S."/>
            <person name="Albert R."/>
            <person name="Binder M."/>
            <person name="Bloem J."/>
            <person name="Labutti K."/>
            <person name="Salamov A."/>
            <person name="Andreopoulos B."/>
            <person name="Baker S."/>
            <person name="Barry K."/>
            <person name="Bills G."/>
            <person name="Bluhm B."/>
            <person name="Cannon C."/>
            <person name="Castanera R."/>
            <person name="Culley D."/>
            <person name="Daum C."/>
            <person name="Ezra D."/>
            <person name="Gonzalez J."/>
            <person name="Henrissat B."/>
            <person name="Kuo A."/>
            <person name="Liang C."/>
            <person name="Lipzen A."/>
            <person name="Lutzoni F."/>
            <person name="Magnuson J."/>
            <person name="Mondo S."/>
            <person name="Nolan M."/>
            <person name="Ohm R."/>
            <person name="Pangilinan J."/>
            <person name="Park H.-J."/>
            <person name="Ramirez L."/>
            <person name="Alfaro M."/>
            <person name="Sun H."/>
            <person name="Tritt A."/>
            <person name="Yoshinaga Y."/>
            <person name="Zwiers L.-H."/>
            <person name="Turgeon B."/>
            <person name="Goodwin S."/>
            <person name="Spatafora J."/>
            <person name="Crous P."/>
            <person name="Grigoriev I."/>
        </authorList>
    </citation>
    <scope>NUCLEOTIDE SEQUENCE</scope>
    <source>
        <strain evidence="3 5">CBS 304.34</strain>
    </source>
</reference>
<evidence type="ECO:0000256" key="1">
    <source>
        <dbReference type="SAM" id="MobiDB-lite"/>
    </source>
</evidence>
<dbReference type="GeneID" id="54453448"/>
<reference evidence="5" key="3">
    <citation type="submission" date="2025-04" db="UniProtKB">
        <authorList>
            <consortium name="RefSeq"/>
        </authorList>
    </citation>
    <scope>IDENTIFICATION</scope>
    <source>
        <strain evidence="5">CBS 304.34</strain>
    </source>
</reference>
<organism evidence="3">
    <name type="scientific">Mytilinidion resinicola</name>
    <dbReference type="NCBI Taxonomy" id="574789"/>
    <lineage>
        <taxon>Eukaryota</taxon>
        <taxon>Fungi</taxon>
        <taxon>Dikarya</taxon>
        <taxon>Ascomycota</taxon>
        <taxon>Pezizomycotina</taxon>
        <taxon>Dothideomycetes</taxon>
        <taxon>Pleosporomycetidae</taxon>
        <taxon>Mytilinidiales</taxon>
        <taxon>Mytilinidiaceae</taxon>
        <taxon>Mytilinidion</taxon>
    </lineage>
</organism>
<reference evidence="5" key="2">
    <citation type="submission" date="2020-04" db="EMBL/GenBank/DDBJ databases">
        <authorList>
            <consortium name="NCBI Genome Project"/>
        </authorList>
    </citation>
    <scope>NUCLEOTIDE SEQUENCE</scope>
    <source>
        <strain evidence="5">CBS 304.34</strain>
    </source>
</reference>
<name>A0A6A6Z489_9PEZI</name>
<accession>A0A6A6Z489</accession>